<dbReference type="EMBL" id="AGBM01000001">
    <property type="protein sequence ID" value="EJL03995.1"/>
    <property type="molecule type" value="Genomic_DNA"/>
</dbReference>
<feature type="domain" description="Tox-GHH2" evidence="2">
    <location>
        <begin position="213"/>
        <end position="319"/>
    </location>
</feature>
<dbReference type="CDD" id="cd14740">
    <property type="entry name" value="PAAR_4"/>
    <property type="match status" value="1"/>
</dbReference>
<feature type="compositionally biased region" description="Polar residues" evidence="1">
    <location>
        <begin position="332"/>
        <end position="362"/>
    </location>
</feature>
<proteinExistence type="predicted"/>
<evidence type="ECO:0000256" key="1">
    <source>
        <dbReference type="SAM" id="MobiDB-lite"/>
    </source>
</evidence>
<dbReference type="Proteomes" id="UP000007289">
    <property type="component" value="Chromosome"/>
</dbReference>
<dbReference type="InterPro" id="IPR028917">
    <property type="entry name" value="Tox-GHH2_domain"/>
</dbReference>
<dbReference type="Pfam" id="PF15635">
    <property type="entry name" value="Tox-GHH2"/>
    <property type="match status" value="1"/>
</dbReference>
<evidence type="ECO:0000259" key="2">
    <source>
        <dbReference type="Pfam" id="PF15635"/>
    </source>
</evidence>
<protein>
    <recommendedName>
        <fullName evidence="2">Tox-GHH2 domain-containing protein</fullName>
    </recommendedName>
</protein>
<dbReference type="AlphaFoldDB" id="J2EKD3"/>
<dbReference type="PATRIC" id="fig|1038922.3.peg.2760"/>
<accession>J2EKD3</accession>
<gene>
    <name evidence="3" type="ORF">PflQ2_2762</name>
</gene>
<sequence length="362" mass="39206">MANQVFANNMEISCKAADGKSIACFPDVCFTPPQAPPTPLGVPIPYPNTGMAKDTAKGSRTVKITRKEVMLKDRSYFKTSYGDEAGCAPKKGVITGKIKGKVYFTSWSMDVKFEGLNVVRNMDLTTHNHASLPGNTPTWPYLDEAAFADDSDHACAPLAKKLKTHCEKHVKRTKKGQLKRKSSKDAMCADRKCKAAMKCSLSPYSPSNCCDGKTPHHVIPKHCIQKPNQGNSSNPDVYTGCEGYNSKLAPCVCVSGHDKSTGQHKKVHDIFDKAEDKNLVNGKAGTWTYEAAANSGATAVSQVLRCDPKCTRSQLDAYHQQPNRSAVPPKSPNISNTTNLRADSSGNRTPENFSTVASGTFG</sequence>
<dbReference type="Pfam" id="PF13665">
    <property type="entry name" value="Tox-PAAR-like"/>
    <property type="match status" value="1"/>
</dbReference>
<name>J2EKD3_PSEFQ</name>
<dbReference type="RefSeq" id="WP_003181759.1">
    <property type="nucleotide sequence ID" value="NZ_CM001558.1"/>
</dbReference>
<dbReference type="HOGENOM" id="CLU_066858_1_0_6"/>
<reference evidence="3" key="1">
    <citation type="journal article" date="2012" name="PLoS Genet.">
        <title>Comparative Genomics of Plant-Associated Pseudomonas spp.: Insights into Diversity and Inheritance of Traits Involved in Multitrophic Interactions.</title>
        <authorList>
            <person name="Loper J.E."/>
            <person name="Hassan K.A."/>
            <person name="Mavrodi D.V."/>
            <person name="Davis E.W.II."/>
            <person name="Lim C.K."/>
            <person name="Shaffer B.T."/>
            <person name="Elbourne L.D."/>
            <person name="Stockwell V.O."/>
            <person name="Hartney S.L."/>
            <person name="Breakwell K."/>
            <person name="Henkels M.D."/>
            <person name="Tetu S.G."/>
            <person name="Rangel L.I."/>
            <person name="Kidarsa T.A."/>
            <person name="Wilson N.L."/>
            <person name="van de Mortel J.E."/>
            <person name="Song C."/>
            <person name="Blumhagen R."/>
            <person name="Radune D."/>
            <person name="Hostetler J.B."/>
            <person name="Brinkac L.M."/>
            <person name="Durkin A.S."/>
            <person name="Kluepfel D.A."/>
            <person name="Wechter W.P."/>
            <person name="Anderson A.J."/>
            <person name="Kim Y.C."/>
            <person name="Pierson L.S.III."/>
            <person name="Pierson E.A."/>
            <person name="Lindow S.E."/>
            <person name="Kobayashi D.Y."/>
            <person name="Raaijmakers J.M."/>
            <person name="Weller D.M."/>
            <person name="Thomashow L.S."/>
            <person name="Allen A.E."/>
            <person name="Paulsen I.T."/>
        </authorList>
    </citation>
    <scope>NUCLEOTIDE SEQUENCE [LARGE SCALE GENOMIC DNA]</scope>
    <source>
        <strain evidence="3">Q2-87</strain>
    </source>
</reference>
<feature type="region of interest" description="Disordered" evidence="1">
    <location>
        <begin position="318"/>
        <end position="362"/>
    </location>
</feature>
<dbReference type="eggNOG" id="COG1475">
    <property type="taxonomic scope" value="Bacteria"/>
</dbReference>
<comment type="caution">
    <text evidence="3">The sequence shown here is derived from an EMBL/GenBank/DDBJ whole genome shotgun (WGS) entry which is preliminary data.</text>
</comment>
<evidence type="ECO:0000313" key="3">
    <source>
        <dbReference type="EMBL" id="EJL03995.1"/>
    </source>
</evidence>
<organism evidence="3">
    <name type="scientific">Pseudomonas fluorescens (strain Q2-87)</name>
    <dbReference type="NCBI Taxonomy" id="1038922"/>
    <lineage>
        <taxon>Bacteria</taxon>
        <taxon>Pseudomonadati</taxon>
        <taxon>Pseudomonadota</taxon>
        <taxon>Gammaproteobacteria</taxon>
        <taxon>Pseudomonadales</taxon>
        <taxon>Pseudomonadaceae</taxon>
        <taxon>Pseudomonas</taxon>
    </lineage>
</organism>